<evidence type="ECO:0000256" key="1">
    <source>
        <dbReference type="ARBA" id="ARBA00004442"/>
    </source>
</evidence>
<evidence type="ECO:0000259" key="7">
    <source>
        <dbReference type="Pfam" id="PF07980"/>
    </source>
</evidence>
<dbReference type="InterPro" id="IPR012944">
    <property type="entry name" value="SusD_RagB_dom"/>
</dbReference>
<protein>
    <submittedName>
        <fullName evidence="8">RagB/SusD family nutrient uptake outer membrane protein</fullName>
    </submittedName>
</protein>
<dbReference type="EMBL" id="JAUJEB010000001">
    <property type="protein sequence ID" value="MDN5210397.1"/>
    <property type="molecule type" value="Genomic_DNA"/>
</dbReference>
<evidence type="ECO:0000313" key="8">
    <source>
        <dbReference type="EMBL" id="MDN5210397.1"/>
    </source>
</evidence>
<evidence type="ECO:0000256" key="4">
    <source>
        <dbReference type="ARBA" id="ARBA00023136"/>
    </source>
</evidence>
<evidence type="ECO:0000256" key="2">
    <source>
        <dbReference type="ARBA" id="ARBA00006275"/>
    </source>
</evidence>
<comment type="subcellular location">
    <subcellularLocation>
        <location evidence="1">Cell outer membrane</location>
    </subcellularLocation>
</comment>
<evidence type="ECO:0000256" key="6">
    <source>
        <dbReference type="SAM" id="SignalP"/>
    </source>
</evidence>
<dbReference type="Pfam" id="PF07980">
    <property type="entry name" value="SusD_RagB"/>
    <property type="match status" value="1"/>
</dbReference>
<dbReference type="PROSITE" id="PS51257">
    <property type="entry name" value="PROKAR_LIPOPROTEIN"/>
    <property type="match status" value="1"/>
</dbReference>
<feature type="signal peptide" evidence="6">
    <location>
        <begin position="1"/>
        <end position="29"/>
    </location>
</feature>
<accession>A0ABT8KY73</accession>
<dbReference type="SUPFAM" id="SSF48452">
    <property type="entry name" value="TPR-like"/>
    <property type="match status" value="1"/>
</dbReference>
<evidence type="ECO:0000256" key="3">
    <source>
        <dbReference type="ARBA" id="ARBA00022729"/>
    </source>
</evidence>
<gene>
    <name evidence="8" type="ORF">QQ020_00010</name>
</gene>
<comment type="caution">
    <text evidence="8">The sequence shown here is derived from an EMBL/GenBank/DDBJ whole genome shotgun (WGS) entry which is preliminary data.</text>
</comment>
<reference evidence="8" key="1">
    <citation type="submission" date="2023-06" db="EMBL/GenBank/DDBJ databases">
        <title>Genomic of Agaribacillus aureum.</title>
        <authorList>
            <person name="Wang G."/>
        </authorList>
    </citation>
    <scope>NUCLEOTIDE SEQUENCE</scope>
    <source>
        <strain evidence="8">BMA12</strain>
    </source>
</reference>
<dbReference type="Gene3D" id="1.25.40.390">
    <property type="match status" value="1"/>
</dbReference>
<dbReference type="Proteomes" id="UP001172083">
    <property type="component" value="Unassembled WGS sequence"/>
</dbReference>
<dbReference type="InterPro" id="IPR011990">
    <property type="entry name" value="TPR-like_helical_dom_sf"/>
</dbReference>
<dbReference type="RefSeq" id="WP_346755741.1">
    <property type="nucleotide sequence ID" value="NZ_JAUJEB010000001.1"/>
</dbReference>
<evidence type="ECO:0000313" key="9">
    <source>
        <dbReference type="Proteomes" id="UP001172083"/>
    </source>
</evidence>
<proteinExistence type="inferred from homology"/>
<keyword evidence="5" id="KW-0998">Cell outer membrane</keyword>
<keyword evidence="3 6" id="KW-0732">Signal</keyword>
<name>A0ABT8KY73_9BACT</name>
<keyword evidence="4" id="KW-0472">Membrane</keyword>
<organism evidence="8 9">
    <name type="scientific">Agaribacillus aureus</name>
    <dbReference type="NCBI Taxonomy" id="3051825"/>
    <lineage>
        <taxon>Bacteria</taxon>
        <taxon>Pseudomonadati</taxon>
        <taxon>Bacteroidota</taxon>
        <taxon>Cytophagia</taxon>
        <taxon>Cytophagales</taxon>
        <taxon>Splendidivirgaceae</taxon>
        <taxon>Agaribacillus</taxon>
    </lineage>
</organism>
<sequence length="505" mass="55842">MKIFILKTKEKMMPLLGMALLVVFGTSCHGDLEPVGFSQIDANTFFQTESDAAALTNAFYSEFDNGWTGRWWDNQGITTAGVTAGDLIVLWGGFESRERFTWDAADGRVAFNYDQWIGDIAKATNAIADIERIDIDEKVKNEYIAQVRVGRALMLFFLYDQYGPVPMVVDPEITQDIDTDFVPTRPTKEEAIKFIDDELKAAEALLPPTYTGGDFGRLGAGAAKMTRLKLYMHEKRWTDAIAVAQEIEDLGIYSLMPGENYGGIWLDEGNPEIIWSLGRLSNNGIPQHFMANVLPGDFRDEGGNSYVSWNGWRLNWEIFDSFDPGDARLSLLAEDYLVEDGSGGLVMKEGRPAGDPAGVAQGGALIFKYGGLAQNFDGANGDGDVVIYRYSDMLLLWAEALNENGDTPGARMLLQRVRARAGVDALTPALASQNEMRDYLLEERFRELHVEGWGRQDLIRNGSFISAAQARGHSNAQDFHVLYPIPQGAIDANPQLTQNPGYGGN</sequence>
<keyword evidence="9" id="KW-1185">Reference proteome</keyword>
<feature type="chain" id="PRO_5046118689" evidence="6">
    <location>
        <begin position="30"/>
        <end position="505"/>
    </location>
</feature>
<evidence type="ECO:0000256" key="5">
    <source>
        <dbReference type="ARBA" id="ARBA00023237"/>
    </source>
</evidence>
<comment type="similarity">
    <text evidence="2">Belongs to the SusD family.</text>
</comment>
<feature type="domain" description="RagB/SusD" evidence="7">
    <location>
        <begin position="361"/>
        <end position="502"/>
    </location>
</feature>